<feature type="transmembrane region" description="Helical" evidence="1">
    <location>
        <begin position="218"/>
        <end position="237"/>
    </location>
</feature>
<evidence type="ECO:0000313" key="3">
    <source>
        <dbReference type="EMBL" id="MBF0970492.1"/>
    </source>
</evidence>
<dbReference type="AlphaFoldDB" id="A0A929RZ27"/>
<dbReference type="GO" id="GO:0016747">
    <property type="term" value="F:acyltransferase activity, transferring groups other than amino-acyl groups"/>
    <property type="evidence" value="ECO:0007669"/>
    <property type="project" value="InterPro"/>
</dbReference>
<name>A0A929RZ27_9BACT</name>
<evidence type="ECO:0000259" key="2">
    <source>
        <dbReference type="Pfam" id="PF01757"/>
    </source>
</evidence>
<feature type="domain" description="Acyltransferase 3" evidence="2">
    <location>
        <begin position="13"/>
        <end position="321"/>
    </location>
</feature>
<keyword evidence="1" id="KW-1133">Transmembrane helix</keyword>
<accession>A0A929RZ27</accession>
<keyword evidence="3" id="KW-0808">Transferase</keyword>
<reference evidence="3" key="1">
    <citation type="submission" date="2020-04" db="EMBL/GenBank/DDBJ databases">
        <title>Deep metagenomics examines the oral microbiome during advanced dental caries in children, revealing novel taxa and co-occurrences with host molecules.</title>
        <authorList>
            <person name="Baker J.L."/>
            <person name="Morton J.T."/>
            <person name="Dinis M."/>
            <person name="Alvarez R."/>
            <person name="Tran N.C."/>
            <person name="Knight R."/>
            <person name="Edlund A."/>
        </authorList>
    </citation>
    <scope>NUCLEOTIDE SEQUENCE</scope>
    <source>
        <strain evidence="3">JCVI_34_bin.1</strain>
    </source>
</reference>
<feature type="transmembrane region" description="Helical" evidence="1">
    <location>
        <begin position="47"/>
        <end position="67"/>
    </location>
</feature>
<dbReference type="RefSeq" id="WP_303763956.1">
    <property type="nucleotide sequence ID" value="NZ_JABZGR010000014.1"/>
</dbReference>
<feature type="transmembrane region" description="Helical" evidence="1">
    <location>
        <begin position="154"/>
        <end position="173"/>
    </location>
</feature>
<dbReference type="EMBL" id="JABZGR010000014">
    <property type="protein sequence ID" value="MBF0970492.1"/>
    <property type="molecule type" value="Genomic_DNA"/>
</dbReference>
<feature type="transmembrane region" description="Helical" evidence="1">
    <location>
        <begin position="128"/>
        <end position="147"/>
    </location>
</feature>
<feature type="transmembrane region" description="Helical" evidence="1">
    <location>
        <begin position="243"/>
        <end position="260"/>
    </location>
</feature>
<dbReference type="InterPro" id="IPR002656">
    <property type="entry name" value="Acyl_transf_3_dom"/>
</dbReference>
<organism evidence="3 4">
    <name type="scientific">Alloprevotella tannerae</name>
    <dbReference type="NCBI Taxonomy" id="76122"/>
    <lineage>
        <taxon>Bacteria</taxon>
        <taxon>Pseudomonadati</taxon>
        <taxon>Bacteroidota</taxon>
        <taxon>Bacteroidia</taxon>
        <taxon>Bacteroidales</taxon>
        <taxon>Prevotellaceae</taxon>
        <taxon>Alloprevotella</taxon>
    </lineage>
</organism>
<dbReference type="Pfam" id="PF01757">
    <property type="entry name" value="Acyl_transf_3"/>
    <property type="match status" value="1"/>
</dbReference>
<feature type="transmembrane region" description="Helical" evidence="1">
    <location>
        <begin position="281"/>
        <end position="297"/>
    </location>
</feature>
<feature type="transmembrane region" description="Helical" evidence="1">
    <location>
        <begin position="303"/>
        <end position="320"/>
    </location>
</feature>
<dbReference type="Proteomes" id="UP000704068">
    <property type="component" value="Unassembled WGS sequence"/>
</dbReference>
<comment type="caution">
    <text evidence="3">The sequence shown here is derived from an EMBL/GenBank/DDBJ whole genome shotgun (WGS) entry which is preliminary data.</text>
</comment>
<evidence type="ECO:0000313" key="4">
    <source>
        <dbReference type="Proteomes" id="UP000704068"/>
    </source>
</evidence>
<keyword evidence="3" id="KW-0012">Acyltransferase</keyword>
<evidence type="ECO:0000256" key="1">
    <source>
        <dbReference type="SAM" id="Phobius"/>
    </source>
</evidence>
<feature type="transmembrane region" description="Helical" evidence="1">
    <location>
        <begin position="88"/>
        <end position="108"/>
    </location>
</feature>
<gene>
    <name evidence="3" type="ORF">HXK21_05570</name>
</gene>
<feature type="transmembrane region" description="Helical" evidence="1">
    <location>
        <begin position="12"/>
        <end position="27"/>
    </location>
</feature>
<keyword evidence="1" id="KW-0812">Transmembrane</keyword>
<sequence>MKDTFSKADTMAVKGVAILFMLFAHLFNRLQLVDLSTPLAYVGEQPLVYLLIFAMNPVHFFIFLSGYGLSLSNKNGEDKRCLRLYLHYWLTLLLFVPLGCILGDSQVYPGNFITILKNIAAWDNSYNHETWFMLPYALLVLTAPFIFRQIDRRGYKWILSLSFFIYLLVRLASRWDGKWLDEYRLLFWIDSYFTLLLPFLLGAASAQRFPLSRLRERVPTWVPIIGLPLLMIGIILVRNTYQSIFYPFYVTAFILFFVCIKRPAWLDRCLNAFGRRSTSMWLVHTYFCYYLFQDFIYGFKYPLLIFLVLLCISYLVAIVIDRLNISLQRHLSL</sequence>
<protein>
    <submittedName>
        <fullName evidence="3">Acyltransferase</fullName>
    </submittedName>
</protein>
<feature type="transmembrane region" description="Helical" evidence="1">
    <location>
        <begin position="185"/>
        <end position="206"/>
    </location>
</feature>
<keyword evidence="1" id="KW-0472">Membrane</keyword>
<proteinExistence type="predicted"/>